<name>A0A2T3AHP5_9PEZI</name>
<sequence length="764" mass="84952">MGKDRKSKRQLIRDEKKAKKRAREVDQAETNREKKRQRGDGGEDGEEFALDATAPTEARAEAGAPRENGNDIDYPMNDADGELYQQGGPTVPEREFFGMLADEEQEYFRSADEKLETNDFESDEDRGYFLQSLYREAVGKELKLASSQSCSRLMERLILLSNTKQKKRLFEAFAGHFVTLVTHRFASHCCEKLFIQSAPVVSRELGGMEDEEEEVEEVQPEQDQNGEGEQASNKASMEELFLLTLDELEEHLSYLLSDKFGSHALRVLLVVLSGRPLEQVATKSLLQSKKKEHITVQGGSAETAELNAHIRVVPESFSLAMQKILEDTTASMDTTALRVLATHPTGNPVLQLLVELDLSLNGKDKDKKDRLLLLKLIPGAPETLGDNTSPAADFVNSMMYDPVGSRLLETIITHAPAKIFKALTAHFFSPRINTYVRNDIACYPAIKALNRMSKDDLRDAVGKIIPEVPKLVASKRLNVLKALFDRCHVRQVKAQIAALLEAVCAAYGGSSDGAELVPKLCGLVDDESDTKKKATNAAEAKEIKYQPSLHTEKQKAAAISHGCQLVTTLLNIPGGPAQAMQTSLLALSSDQLFHLATTTTPSMIVIKTALAAPPAPETPNFHKGLVSKLAPRMVELAQNKIGHNIVNEVIHIPSKAAPASAEVQTGVIPFHLKETIMTTLGGSETQLRDTWTGRSVWRTWKGDQWKFRRSDWIRFAKEVDPQYKSEDKLWNKVAEQQKLKMQQQKREKGRWDNKNGEMVGGEAF</sequence>
<dbReference type="PANTHER" id="PTHR13102:SF0">
    <property type="entry name" value="NUCLEOLAR PROTEIN 9"/>
    <property type="match status" value="1"/>
</dbReference>
<dbReference type="GO" id="GO:0000480">
    <property type="term" value="P:endonucleolytic cleavage in 5'-ETS of tricistronic rRNA transcript (SSU-rRNA, 5.8S rRNA, LSU-rRNA)"/>
    <property type="evidence" value="ECO:0007669"/>
    <property type="project" value="TreeGrafter"/>
</dbReference>
<feature type="compositionally biased region" description="Basic and acidic residues" evidence="7">
    <location>
        <begin position="740"/>
        <end position="755"/>
    </location>
</feature>
<accession>A0A2T3AHP5</accession>
<comment type="subcellular location">
    <subcellularLocation>
        <location evidence="1">Nucleus</location>
        <location evidence="1">Nucleolus</location>
    </subcellularLocation>
</comment>
<feature type="compositionally biased region" description="Basic and acidic residues" evidence="7">
    <location>
        <begin position="11"/>
        <end position="32"/>
    </location>
</feature>
<comment type="function">
    <text evidence="4">RNA-binding nucleolar protein required for pre-rRNA processing. Involved in production of 18S rRNA and assembly of small ribosomal subunit.</text>
</comment>
<dbReference type="GO" id="GO:0003723">
    <property type="term" value="F:RNA binding"/>
    <property type="evidence" value="ECO:0007669"/>
    <property type="project" value="InterPro"/>
</dbReference>
<dbReference type="STRING" id="2025994.A0A2T3AHP5"/>
<dbReference type="AlphaFoldDB" id="A0A2T3AHP5"/>
<dbReference type="OrthoDB" id="392571at2759"/>
<dbReference type="GO" id="GO:0000447">
    <property type="term" value="P:endonucleolytic cleavage in ITS1 to separate SSU-rRNA from 5.8S rRNA and LSU-rRNA from tricistronic rRNA transcript (SSU-rRNA, 5.8S rRNA, LSU-rRNA)"/>
    <property type="evidence" value="ECO:0007669"/>
    <property type="project" value="TreeGrafter"/>
</dbReference>
<dbReference type="Gene3D" id="1.25.10.10">
    <property type="entry name" value="Leucine-rich Repeat Variant"/>
    <property type="match status" value="2"/>
</dbReference>
<feature type="region of interest" description="Disordered" evidence="7">
    <location>
        <begin position="1"/>
        <end position="78"/>
    </location>
</feature>
<feature type="region of interest" description="Disordered" evidence="7">
    <location>
        <begin position="205"/>
        <end position="233"/>
    </location>
</feature>
<dbReference type="Pfam" id="PF22493">
    <property type="entry name" value="PUF_NOP9"/>
    <property type="match status" value="1"/>
</dbReference>
<protein>
    <recommendedName>
        <fullName evidence="2">Nucleolar protein 9</fullName>
    </recommendedName>
    <alternativeName>
        <fullName evidence="5 6">Pumilio domain-containing protein NOP9</fullName>
    </alternativeName>
</protein>
<feature type="compositionally biased region" description="Acidic residues" evidence="7">
    <location>
        <begin position="207"/>
        <end position="226"/>
    </location>
</feature>
<evidence type="ECO:0000256" key="1">
    <source>
        <dbReference type="ARBA" id="ARBA00004604"/>
    </source>
</evidence>
<dbReference type="GO" id="GO:0005730">
    <property type="term" value="C:nucleolus"/>
    <property type="evidence" value="ECO:0007669"/>
    <property type="project" value="UniProtKB-SubCell"/>
</dbReference>
<dbReference type="EMBL" id="KZ678388">
    <property type="protein sequence ID" value="PSR97811.1"/>
    <property type="molecule type" value="Genomic_DNA"/>
</dbReference>
<dbReference type="GO" id="GO:0030686">
    <property type="term" value="C:90S preribosome"/>
    <property type="evidence" value="ECO:0007669"/>
    <property type="project" value="TreeGrafter"/>
</dbReference>
<dbReference type="InterPro" id="IPR001313">
    <property type="entry name" value="Pumilio_RNA-bd_rpt"/>
</dbReference>
<organism evidence="8 9">
    <name type="scientific">Coniella lustricola</name>
    <dbReference type="NCBI Taxonomy" id="2025994"/>
    <lineage>
        <taxon>Eukaryota</taxon>
        <taxon>Fungi</taxon>
        <taxon>Dikarya</taxon>
        <taxon>Ascomycota</taxon>
        <taxon>Pezizomycotina</taxon>
        <taxon>Sordariomycetes</taxon>
        <taxon>Sordariomycetidae</taxon>
        <taxon>Diaporthales</taxon>
        <taxon>Schizoparmaceae</taxon>
        <taxon>Coniella</taxon>
    </lineage>
</organism>
<dbReference type="GO" id="GO:0000056">
    <property type="term" value="P:ribosomal small subunit export from nucleus"/>
    <property type="evidence" value="ECO:0007669"/>
    <property type="project" value="TreeGrafter"/>
</dbReference>
<feature type="compositionally biased region" description="Basic residues" evidence="7">
    <location>
        <begin position="1"/>
        <end position="10"/>
    </location>
</feature>
<evidence type="ECO:0000256" key="3">
    <source>
        <dbReference type="ARBA" id="ARBA00022737"/>
    </source>
</evidence>
<dbReference type="SMART" id="SM00025">
    <property type="entry name" value="Pumilio"/>
    <property type="match status" value="6"/>
</dbReference>
<reference evidence="8 9" key="1">
    <citation type="journal article" date="2018" name="Mycol. Prog.">
        <title>Coniella lustricola, a new species from submerged detritus.</title>
        <authorList>
            <person name="Raudabaugh D.B."/>
            <person name="Iturriaga T."/>
            <person name="Carver A."/>
            <person name="Mondo S."/>
            <person name="Pangilinan J."/>
            <person name="Lipzen A."/>
            <person name="He G."/>
            <person name="Amirebrahimi M."/>
            <person name="Grigoriev I.V."/>
            <person name="Miller A.N."/>
        </authorList>
    </citation>
    <scope>NUCLEOTIDE SEQUENCE [LARGE SCALE GENOMIC DNA]</scope>
    <source>
        <strain evidence="8 9">B22-T-1</strain>
    </source>
</reference>
<feature type="region of interest" description="Disordered" evidence="7">
    <location>
        <begin position="740"/>
        <end position="764"/>
    </location>
</feature>
<evidence type="ECO:0000313" key="9">
    <source>
        <dbReference type="Proteomes" id="UP000241462"/>
    </source>
</evidence>
<keyword evidence="9" id="KW-1185">Reference proteome</keyword>
<dbReference type="SUPFAM" id="SSF48371">
    <property type="entry name" value="ARM repeat"/>
    <property type="match status" value="1"/>
</dbReference>
<evidence type="ECO:0000313" key="8">
    <source>
        <dbReference type="EMBL" id="PSR97811.1"/>
    </source>
</evidence>
<keyword evidence="3" id="KW-0677">Repeat</keyword>
<dbReference type="GO" id="GO:0000472">
    <property type="term" value="P:endonucleolytic cleavage to generate mature 5'-end of SSU-rRNA from (SSU-rRNA, 5.8S rRNA, LSU-rRNA)"/>
    <property type="evidence" value="ECO:0007669"/>
    <property type="project" value="TreeGrafter"/>
</dbReference>
<dbReference type="Proteomes" id="UP000241462">
    <property type="component" value="Unassembled WGS sequence"/>
</dbReference>
<dbReference type="InterPro" id="IPR011989">
    <property type="entry name" value="ARM-like"/>
</dbReference>
<dbReference type="PANTHER" id="PTHR13102">
    <property type="entry name" value="NUCLEOLAR PROTEIN 9"/>
    <property type="match status" value="1"/>
</dbReference>
<evidence type="ECO:0000256" key="2">
    <source>
        <dbReference type="ARBA" id="ARBA00016427"/>
    </source>
</evidence>
<evidence type="ECO:0000256" key="6">
    <source>
        <dbReference type="ARBA" id="ARBA00031929"/>
    </source>
</evidence>
<dbReference type="FunCoup" id="A0A2T3AHP5">
    <property type="interactions" value="882"/>
</dbReference>
<gene>
    <name evidence="8" type="ORF">BD289DRAFT_74897</name>
</gene>
<dbReference type="GO" id="GO:0030688">
    <property type="term" value="C:preribosome, small subunit precursor"/>
    <property type="evidence" value="ECO:0007669"/>
    <property type="project" value="TreeGrafter"/>
</dbReference>
<evidence type="ECO:0000256" key="4">
    <source>
        <dbReference type="ARBA" id="ARBA00024893"/>
    </source>
</evidence>
<dbReference type="InParanoid" id="A0A2T3AHP5"/>
<dbReference type="InterPro" id="IPR040000">
    <property type="entry name" value="NOP9"/>
</dbReference>
<dbReference type="InterPro" id="IPR016024">
    <property type="entry name" value="ARM-type_fold"/>
</dbReference>
<evidence type="ECO:0000256" key="5">
    <source>
        <dbReference type="ARBA" id="ARBA00030932"/>
    </source>
</evidence>
<proteinExistence type="predicted"/>
<evidence type="ECO:0000256" key="7">
    <source>
        <dbReference type="SAM" id="MobiDB-lite"/>
    </source>
</evidence>